<dbReference type="AlphaFoldDB" id="A0A1R3J0V2"/>
<organism evidence="2 3">
    <name type="scientific">Corchorus olitorius</name>
    <dbReference type="NCBI Taxonomy" id="93759"/>
    <lineage>
        <taxon>Eukaryota</taxon>
        <taxon>Viridiplantae</taxon>
        <taxon>Streptophyta</taxon>
        <taxon>Embryophyta</taxon>
        <taxon>Tracheophyta</taxon>
        <taxon>Spermatophyta</taxon>
        <taxon>Magnoliopsida</taxon>
        <taxon>eudicotyledons</taxon>
        <taxon>Gunneridae</taxon>
        <taxon>Pentapetalae</taxon>
        <taxon>rosids</taxon>
        <taxon>malvids</taxon>
        <taxon>Malvales</taxon>
        <taxon>Malvaceae</taxon>
        <taxon>Grewioideae</taxon>
        <taxon>Apeibeae</taxon>
        <taxon>Corchorus</taxon>
    </lineage>
</organism>
<evidence type="ECO:0000256" key="1">
    <source>
        <dbReference type="SAM" id="MobiDB-lite"/>
    </source>
</evidence>
<evidence type="ECO:0000313" key="2">
    <source>
        <dbReference type="EMBL" id="OMO88451.1"/>
    </source>
</evidence>
<feature type="compositionally biased region" description="Basic and acidic residues" evidence="1">
    <location>
        <begin position="12"/>
        <end position="40"/>
    </location>
</feature>
<dbReference type="Proteomes" id="UP000187203">
    <property type="component" value="Unassembled WGS sequence"/>
</dbReference>
<name>A0A1R3J0V2_9ROSI</name>
<accession>A0A1R3J0V2</accession>
<sequence>MMPKPYPNHPFKRGDLSVRPLDRSDAQECLKGREKEESWRKMKPLGR</sequence>
<feature type="region of interest" description="Disordered" evidence="1">
    <location>
        <begin position="1"/>
        <end position="47"/>
    </location>
</feature>
<proteinExistence type="predicted"/>
<keyword evidence="3" id="KW-1185">Reference proteome</keyword>
<gene>
    <name evidence="2" type="ORF">COLO4_20250</name>
</gene>
<comment type="caution">
    <text evidence="2">The sequence shown here is derived from an EMBL/GenBank/DDBJ whole genome shotgun (WGS) entry which is preliminary data.</text>
</comment>
<protein>
    <submittedName>
        <fullName evidence="2">Uncharacterized protein</fullName>
    </submittedName>
</protein>
<dbReference type="EMBL" id="AWUE01017072">
    <property type="protein sequence ID" value="OMO88451.1"/>
    <property type="molecule type" value="Genomic_DNA"/>
</dbReference>
<evidence type="ECO:0000313" key="3">
    <source>
        <dbReference type="Proteomes" id="UP000187203"/>
    </source>
</evidence>
<reference evidence="3" key="1">
    <citation type="submission" date="2013-09" db="EMBL/GenBank/DDBJ databases">
        <title>Corchorus olitorius genome sequencing.</title>
        <authorList>
            <person name="Alam M."/>
            <person name="Haque M.S."/>
            <person name="Islam M.S."/>
            <person name="Emdad E.M."/>
            <person name="Islam M.M."/>
            <person name="Ahmed B."/>
            <person name="Halim A."/>
            <person name="Hossen Q.M.M."/>
            <person name="Hossain M.Z."/>
            <person name="Ahmed R."/>
            <person name="Khan M.M."/>
            <person name="Islam R."/>
            <person name="Rashid M.M."/>
            <person name="Khan S.A."/>
            <person name="Rahman M.S."/>
            <person name="Alam M."/>
            <person name="Yahiya A.S."/>
            <person name="Khan M.S."/>
            <person name="Azam M.S."/>
            <person name="Haque T."/>
            <person name="Lashkar M.Z.H."/>
            <person name="Akhand A.I."/>
            <person name="Morshed G."/>
            <person name="Roy S."/>
            <person name="Uddin K.S."/>
            <person name="Rabeya T."/>
            <person name="Hossain A.S."/>
            <person name="Chowdhury A."/>
            <person name="Snigdha A.R."/>
            <person name="Mortoza M.S."/>
            <person name="Matin S.A."/>
            <person name="Hoque S.M.E."/>
            <person name="Islam M.K."/>
            <person name="Roy D.K."/>
            <person name="Haider R."/>
            <person name="Moosa M.M."/>
            <person name="Elias S.M."/>
            <person name="Hasan A.M."/>
            <person name="Jahan S."/>
            <person name="Shafiuddin M."/>
            <person name="Mahmood N."/>
            <person name="Shommy N.S."/>
        </authorList>
    </citation>
    <scope>NUCLEOTIDE SEQUENCE [LARGE SCALE GENOMIC DNA]</scope>
    <source>
        <strain evidence="3">cv. O-4</strain>
    </source>
</reference>